<dbReference type="KEGG" id="mcn:Mcup_0198"/>
<dbReference type="Gene3D" id="3.40.50.11220">
    <property type="match status" value="1"/>
</dbReference>
<dbReference type="GeneID" id="10492393"/>
<evidence type="ECO:0000313" key="3">
    <source>
        <dbReference type="EMBL" id="AEB94307.1"/>
    </source>
</evidence>
<evidence type="ECO:0000313" key="4">
    <source>
        <dbReference type="Proteomes" id="UP000007812"/>
    </source>
</evidence>
<evidence type="ECO:0000259" key="1">
    <source>
        <dbReference type="Pfam" id="PF01890"/>
    </source>
</evidence>
<dbReference type="GO" id="GO:0009236">
    <property type="term" value="P:cobalamin biosynthetic process"/>
    <property type="evidence" value="ECO:0007669"/>
    <property type="project" value="InterPro"/>
</dbReference>
<dbReference type="eggNOG" id="arCOG00652">
    <property type="taxonomic scope" value="Archaea"/>
</dbReference>
<keyword evidence="4" id="KW-1185">Reference proteome</keyword>
<accession>F4FYR8</accession>
<feature type="domain" description="CobE/GbiG C-terminal" evidence="1">
    <location>
        <begin position="187"/>
        <end position="294"/>
    </location>
</feature>
<dbReference type="PATRIC" id="fig|1006006.8.peg.199"/>
<dbReference type="EMBL" id="CP002656">
    <property type="protein sequence ID" value="AEB94307.1"/>
    <property type="molecule type" value="Genomic_DNA"/>
</dbReference>
<dbReference type="OrthoDB" id="4722at2157"/>
<dbReference type="RefSeq" id="WP_013736807.1">
    <property type="nucleotide sequence ID" value="NC_015435.1"/>
</dbReference>
<sequence>MYVSRIQIISSGSNQLAKSLANSLDELGFFIVRERPEVMIFFYPLGITVRKIAGLIRDKVNDPVVISVTDDGNYVIPVLKEHRGGSIIGGIIADLMGAQLILTSRTSQLGLYSVEEFAWVNGMDIDPKDADKVNVKLVNNGKLKLFLSEKLDIRLMEGFELTNKEEEADLILGERVNDKPTLEPRHLVLGLGYSSGVPFEVLYFSVVNTAKSIHIFERRIDFIAVPEIKLGDERVKKLGNILGASVIYVPMDQLKGRSQSTPSRVAKERFGIEGVCEPSLDALGAKVILKRAKRAYGVVSCLGVK</sequence>
<dbReference type="SUPFAM" id="SSF159664">
    <property type="entry name" value="CobE/GbiG C-terminal domain-like"/>
    <property type="match status" value="1"/>
</dbReference>
<dbReference type="InterPro" id="IPR052553">
    <property type="entry name" value="CbiG_hydrolase"/>
</dbReference>
<dbReference type="HOGENOM" id="CLU_1010546_0_0_2"/>
<dbReference type="PANTHER" id="PTHR37477:SF1">
    <property type="entry name" value="COBALT-PRECORRIN-5A HYDROLASE"/>
    <property type="match status" value="1"/>
</dbReference>
<name>F4FYR8_METCR</name>
<dbReference type="InterPro" id="IPR036518">
    <property type="entry name" value="CobE/GbiG_C_sf"/>
</dbReference>
<dbReference type="Gene3D" id="3.30.420.180">
    <property type="entry name" value="CobE/GbiG C-terminal domain"/>
    <property type="match status" value="1"/>
</dbReference>
<dbReference type="Pfam" id="PF01890">
    <property type="entry name" value="CbiG_C"/>
    <property type="match status" value="1"/>
</dbReference>
<gene>
    <name evidence="3" type="ordered locus">Mcup_0198</name>
</gene>
<dbReference type="STRING" id="1006006.Mcup_0198"/>
<dbReference type="InterPro" id="IPR038029">
    <property type="entry name" value="GbiG_N_sf"/>
</dbReference>
<dbReference type="InterPro" id="IPR021744">
    <property type="entry name" value="CbiG_N"/>
</dbReference>
<proteinExistence type="predicted"/>
<dbReference type="AlphaFoldDB" id="F4FYR8"/>
<dbReference type="SUPFAM" id="SSF159672">
    <property type="entry name" value="CbiG N-terminal domain-like"/>
    <property type="match status" value="1"/>
</dbReference>
<dbReference type="Proteomes" id="UP000007812">
    <property type="component" value="Chromosome"/>
</dbReference>
<evidence type="ECO:0000259" key="2">
    <source>
        <dbReference type="Pfam" id="PF11760"/>
    </source>
</evidence>
<organism evidence="3 4">
    <name type="scientific">Metallosphaera cuprina (strain Ar-4)</name>
    <dbReference type="NCBI Taxonomy" id="1006006"/>
    <lineage>
        <taxon>Archaea</taxon>
        <taxon>Thermoproteota</taxon>
        <taxon>Thermoprotei</taxon>
        <taxon>Sulfolobales</taxon>
        <taxon>Sulfolobaceae</taxon>
        <taxon>Metallosphaera</taxon>
    </lineage>
</organism>
<feature type="domain" description="Cobalamin synthesis G N-terminal" evidence="2">
    <location>
        <begin position="37"/>
        <end position="106"/>
    </location>
</feature>
<dbReference type="Pfam" id="PF11760">
    <property type="entry name" value="CbiG_N"/>
    <property type="match status" value="1"/>
</dbReference>
<dbReference type="PANTHER" id="PTHR37477">
    <property type="entry name" value="COBALT-PRECORRIN-5A HYDROLASE"/>
    <property type="match status" value="1"/>
</dbReference>
<protein>
    <submittedName>
        <fullName evidence="3">Cobalamin (Vitamin B12) biosynthesis CbiG protein</fullName>
    </submittedName>
</protein>
<dbReference type="InterPro" id="IPR002750">
    <property type="entry name" value="CobE/GbiG_C"/>
</dbReference>
<reference evidence="3 4" key="1">
    <citation type="journal article" date="2011" name="J. Bacteriol.">
        <title>Complete genome sequence of Metallosphaera cuprina, a metal sulfide-oxidizing archaeon from a hot spring.</title>
        <authorList>
            <person name="Liu L.J."/>
            <person name="You X.Y."/>
            <person name="Zheng H."/>
            <person name="Wang S."/>
            <person name="Jiang C.Y."/>
            <person name="Liu S.J."/>
        </authorList>
    </citation>
    <scope>NUCLEOTIDE SEQUENCE [LARGE SCALE GENOMIC DNA]</scope>
    <source>
        <strain evidence="3 4">Ar-4</strain>
    </source>
</reference>